<dbReference type="InterPro" id="IPR001305">
    <property type="entry name" value="HSP_DnaJ_Cys-rich_dom"/>
</dbReference>
<dbReference type="EMBL" id="JACGCM010000779">
    <property type="protein sequence ID" value="KAF6166794.1"/>
    <property type="molecule type" value="Genomic_DNA"/>
</dbReference>
<dbReference type="PROSITE" id="PS50076">
    <property type="entry name" value="DNAJ_2"/>
    <property type="match status" value="1"/>
</dbReference>
<feature type="domain" description="CR-type" evidence="3">
    <location>
        <begin position="206"/>
        <end position="280"/>
    </location>
</feature>
<dbReference type="PROSITE" id="PS00636">
    <property type="entry name" value="DNAJ_1"/>
    <property type="match status" value="1"/>
</dbReference>
<dbReference type="Proteomes" id="UP000541444">
    <property type="component" value="Unassembled WGS sequence"/>
</dbReference>
<evidence type="ECO:0000259" key="3">
    <source>
        <dbReference type="PROSITE" id="PS51188"/>
    </source>
</evidence>
<sequence length="290" mass="32696">MGRFDWLKFTSKSLYLVQQNHHRHCGRIALFQQSLFRPPTIYTCSVDATGRHPKFSTTGIPWVLRSFHASGLFYSSQRDYYEVLGAPKNASRDEIKKAFIALAKKYHPDANKNNPAAKRKFQEIRDAYETLRDSAKRANYDGERTSDAAQNTYTTREADEFSDNYQEHFSDTFQFFFSEIFEHETEDFATDVQVELTLSFSEAAKGCQKHLKFDAHILCDFCHGSGHSLDSKPKACPTCKGSGRVTIPPFTSTCSTCKGFGRIIKGNCVTCRGSGFVKGVKEVDITIPAG</sequence>
<accession>A0A7J7NII6</accession>
<dbReference type="SUPFAM" id="SSF46565">
    <property type="entry name" value="Chaperone J-domain"/>
    <property type="match status" value="1"/>
</dbReference>
<dbReference type="PROSITE" id="PS51188">
    <property type="entry name" value="ZF_CR"/>
    <property type="match status" value="1"/>
</dbReference>
<feature type="domain" description="J" evidence="2">
    <location>
        <begin position="79"/>
        <end position="144"/>
    </location>
</feature>
<dbReference type="AlphaFoldDB" id="A0A7J7NII6"/>
<dbReference type="GO" id="GO:0031072">
    <property type="term" value="F:heat shock protein binding"/>
    <property type="evidence" value="ECO:0007669"/>
    <property type="project" value="InterPro"/>
</dbReference>
<dbReference type="Gene3D" id="2.60.260.20">
    <property type="entry name" value="Urease metallochaperone UreE, N-terminal domain"/>
    <property type="match status" value="1"/>
</dbReference>
<keyword evidence="1" id="KW-0863">Zinc-finger</keyword>
<protein>
    <submittedName>
        <fullName evidence="4">Uncharacterized protein</fullName>
    </submittedName>
</protein>
<dbReference type="Pfam" id="PF00226">
    <property type="entry name" value="DnaJ"/>
    <property type="match status" value="1"/>
</dbReference>
<feature type="zinc finger region" description="CR-type" evidence="1">
    <location>
        <begin position="206"/>
        <end position="280"/>
    </location>
</feature>
<dbReference type="CDD" id="cd10719">
    <property type="entry name" value="DnaJ_zf"/>
    <property type="match status" value="1"/>
</dbReference>
<dbReference type="GO" id="GO:0008270">
    <property type="term" value="F:zinc ion binding"/>
    <property type="evidence" value="ECO:0007669"/>
    <property type="project" value="UniProtKB-KW"/>
</dbReference>
<dbReference type="CDD" id="cd06257">
    <property type="entry name" value="DnaJ"/>
    <property type="match status" value="1"/>
</dbReference>
<name>A0A7J7NII6_9MAGN</name>
<evidence type="ECO:0000256" key="1">
    <source>
        <dbReference type="PROSITE-ProRule" id="PRU00546"/>
    </source>
</evidence>
<dbReference type="PANTHER" id="PTHR43096:SF36">
    <property type="entry name" value="CHAPERONE PROTEIN DNAJ 1, MITOCHONDRIAL"/>
    <property type="match status" value="1"/>
</dbReference>
<dbReference type="Gene3D" id="2.10.230.10">
    <property type="entry name" value="Heat shock protein DnaJ, cysteine-rich domain"/>
    <property type="match status" value="1"/>
</dbReference>
<evidence type="ECO:0000259" key="2">
    <source>
        <dbReference type="PROSITE" id="PS50076"/>
    </source>
</evidence>
<organism evidence="4 5">
    <name type="scientific">Kingdonia uniflora</name>
    <dbReference type="NCBI Taxonomy" id="39325"/>
    <lineage>
        <taxon>Eukaryota</taxon>
        <taxon>Viridiplantae</taxon>
        <taxon>Streptophyta</taxon>
        <taxon>Embryophyta</taxon>
        <taxon>Tracheophyta</taxon>
        <taxon>Spermatophyta</taxon>
        <taxon>Magnoliopsida</taxon>
        <taxon>Ranunculales</taxon>
        <taxon>Circaeasteraceae</taxon>
        <taxon>Kingdonia</taxon>
    </lineage>
</organism>
<dbReference type="InterPro" id="IPR036410">
    <property type="entry name" value="HSP_DnaJ_Cys-rich_dom_sf"/>
</dbReference>
<dbReference type="InterPro" id="IPR036869">
    <property type="entry name" value="J_dom_sf"/>
</dbReference>
<dbReference type="GO" id="GO:0042026">
    <property type="term" value="P:protein refolding"/>
    <property type="evidence" value="ECO:0007669"/>
    <property type="project" value="TreeGrafter"/>
</dbReference>
<dbReference type="PANTHER" id="PTHR43096">
    <property type="entry name" value="DNAJ HOMOLOG 1, MITOCHONDRIAL-RELATED"/>
    <property type="match status" value="1"/>
</dbReference>
<dbReference type="Gene3D" id="1.10.287.110">
    <property type="entry name" value="DnaJ domain"/>
    <property type="match status" value="1"/>
</dbReference>
<dbReference type="GO" id="GO:0005737">
    <property type="term" value="C:cytoplasm"/>
    <property type="evidence" value="ECO:0007669"/>
    <property type="project" value="TreeGrafter"/>
</dbReference>
<dbReference type="SUPFAM" id="SSF57938">
    <property type="entry name" value="DnaJ/Hsp40 cysteine-rich domain"/>
    <property type="match status" value="1"/>
</dbReference>
<comment type="caution">
    <text evidence="4">The sequence shown here is derived from an EMBL/GenBank/DDBJ whole genome shotgun (WGS) entry which is preliminary data.</text>
</comment>
<keyword evidence="1" id="KW-0479">Metal-binding</keyword>
<keyword evidence="1" id="KW-0862">Zinc</keyword>
<dbReference type="Pfam" id="PF00684">
    <property type="entry name" value="DnaJ_CXXCXGXG"/>
    <property type="match status" value="1"/>
</dbReference>
<keyword evidence="5" id="KW-1185">Reference proteome</keyword>
<dbReference type="SMART" id="SM00271">
    <property type="entry name" value="DnaJ"/>
    <property type="match status" value="1"/>
</dbReference>
<proteinExistence type="predicted"/>
<dbReference type="InterPro" id="IPR018253">
    <property type="entry name" value="DnaJ_domain_CS"/>
</dbReference>
<evidence type="ECO:0000313" key="5">
    <source>
        <dbReference type="Proteomes" id="UP000541444"/>
    </source>
</evidence>
<evidence type="ECO:0000313" key="4">
    <source>
        <dbReference type="EMBL" id="KAF6166794.1"/>
    </source>
</evidence>
<dbReference type="GO" id="GO:0051082">
    <property type="term" value="F:unfolded protein binding"/>
    <property type="evidence" value="ECO:0007669"/>
    <property type="project" value="InterPro"/>
</dbReference>
<dbReference type="PRINTS" id="PR00625">
    <property type="entry name" value="JDOMAIN"/>
</dbReference>
<dbReference type="OrthoDB" id="10256793at2759"/>
<gene>
    <name evidence="4" type="ORF">GIB67_005670</name>
</gene>
<reference evidence="4 5" key="1">
    <citation type="journal article" date="2020" name="IScience">
        <title>Genome Sequencing of the Endangered Kingdonia uniflora (Circaeasteraceae, Ranunculales) Reveals Potential Mechanisms of Evolutionary Specialization.</title>
        <authorList>
            <person name="Sun Y."/>
            <person name="Deng T."/>
            <person name="Zhang A."/>
            <person name="Moore M.J."/>
            <person name="Landis J.B."/>
            <person name="Lin N."/>
            <person name="Zhang H."/>
            <person name="Zhang X."/>
            <person name="Huang J."/>
            <person name="Zhang X."/>
            <person name="Sun H."/>
            <person name="Wang H."/>
        </authorList>
    </citation>
    <scope>NUCLEOTIDE SEQUENCE [LARGE SCALE GENOMIC DNA]</scope>
    <source>
        <strain evidence="4">TB1705</strain>
        <tissue evidence="4">Leaf</tissue>
    </source>
</reference>
<dbReference type="InterPro" id="IPR001623">
    <property type="entry name" value="DnaJ_domain"/>
</dbReference>